<dbReference type="Gene3D" id="1.25.10.10">
    <property type="entry name" value="Leucine-rich Repeat Variant"/>
    <property type="match status" value="1"/>
</dbReference>
<dbReference type="OrthoDB" id="538223at2759"/>
<proteinExistence type="predicted"/>
<dbReference type="InterPro" id="IPR011989">
    <property type="entry name" value="ARM-like"/>
</dbReference>
<comment type="subcellular location">
    <subcellularLocation>
        <location evidence="2">Cytoplasm</location>
        <location evidence="2">Cytoskeleton</location>
        <location evidence="2">Cilium basal body</location>
    </subcellularLocation>
    <subcellularLocation>
        <location evidence="1">Cytoplasm</location>
        <location evidence="1">Cytoskeleton</location>
        <location evidence="1">Microtubule organizing center</location>
        <location evidence="1">Centrosome</location>
        <location evidence="1">Centriole</location>
    </subcellularLocation>
</comment>
<keyword evidence="5" id="KW-0966">Cell projection</keyword>
<dbReference type="OMA" id="HHCKDDE"/>
<dbReference type="InterPro" id="IPR006594">
    <property type="entry name" value="LisH"/>
</dbReference>
<accession>B3RZX0</accession>
<dbReference type="PhylomeDB" id="B3RZX0"/>
<protein>
    <recommendedName>
        <fullName evidence="3">LisH domain-containing protein ARMC9</fullName>
    </recommendedName>
</protein>
<dbReference type="eggNOG" id="ENOG502QQ9W">
    <property type="taxonomic scope" value="Eukaryota"/>
</dbReference>
<sequence>MKDSSSDTEYVVNEDHLNSVITEYLLFSGLKDTAIRFSEECVNAGKANPNLNQIQTAAEKVKLQSDLISAYKNGDHTEFFSLWNTSLPPETLNADKECQRLEFSLQIYFAIYPRLSPLDSLDASESMARFRKYLDNRGSNFSQSRDLLPYFALPFVPDLRNHEEFKSLFKKNQELIIKRADRNLQASEQRVVKYIKRFNKIQADYHNLIGITAELVDVMEDSIKGKPVTTEYLRTVCNRLFAGSIANQSVDISRPGTASALLRQSVAINESTSILKPVRSSMDGSNEPTVLDFNKIKLDISTESDPAKGFLLQALRWRITKASSIEYRDETMASYSSNDLLGCVESGNYQDTLLELLNEGLLRQSLARFLNAIASLSAGKIRCESKASAVLKVLCDLLGHENREVRPYVNGALYSILSRPTIREEAKAMGLEDMLNYYQSDSNAEERRQMEFILKQLNSENRHDEEDDAASDDEDEEDDDDDQETLEEDIDKDDNIVPDDGDLYGENLLKVRYSVALGVKHKKRERVILLSEIVITSYYQS</sequence>
<feature type="compositionally biased region" description="Acidic residues" evidence="7">
    <location>
        <begin position="465"/>
        <end position="499"/>
    </location>
</feature>
<dbReference type="FunCoup" id="B3RZX0">
    <property type="interactions" value="521"/>
</dbReference>
<evidence type="ECO:0000256" key="2">
    <source>
        <dbReference type="ARBA" id="ARBA00004120"/>
    </source>
</evidence>
<dbReference type="GO" id="GO:0005814">
    <property type="term" value="C:centriole"/>
    <property type="evidence" value="ECO:0000318"/>
    <property type="project" value="GO_Central"/>
</dbReference>
<dbReference type="CTD" id="6755024"/>
<dbReference type="PANTHER" id="PTHR14881">
    <property type="entry name" value="LISH DOMAIN-CONTAINING PROTEIN ARMC9"/>
    <property type="match status" value="1"/>
</dbReference>
<dbReference type="GO" id="GO:0060271">
    <property type="term" value="P:cilium assembly"/>
    <property type="evidence" value="ECO:0000318"/>
    <property type="project" value="GO_Central"/>
</dbReference>
<dbReference type="GO" id="GO:0097542">
    <property type="term" value="C:ciliary tip"/>
    <property type="evidence" value="ECO:0000318"/>
    <property type="project" value="GO_Central"/>
</dbReference>
<evidence type="ECO:0000313" key="11">
    <source>
        <dbReference type="Proteomes" id="UP000009022"/>
    </source>
</evidence>
<evidence type="ECO:0000256" key="6">
    <source>
        <dbReference type="SAM" id="Coils"/>
    </source>
</evidence>
<dbReference type="GeneID" id="6755024"/>
<feature type="coiled-coil region" evidence="6">
    <location>
        <begin position="170"/>
        <end position="197"/>
    </location>
</feature>
<evidence type="ECO:0000259" key="8">
    <source>
        <dbReference type="Pfam" id="PF21050"/>
    </source>
</evidence>
<name>B3RZX0_TRIAD</name>
<dbReference type="RefSeq" id="XP_002113812.1">
    <property type="nucleotide sequence ID" value="XM_002113776.1"/>
</dbReference>
<dbReference type="PANTHER" id="PTHR14881:SF4">
    <property type="entry name" value="LISH DOMAIN-CONTAINING PROTEIN ARMC9"/>
    <property type="match status" value="1"/>
</dbReference>
<evidence type="ECO:0000256" key="7">
    <source>
        <dbReference type="SAM" id="MobiDB-lite"/>
    </source>
</evidence>
<dbReference type="InterPro" id="IPR048959">
    <property type="entry name" value="ARMC9_ARM_dom"/>
</dbReference>
<gene>
    <name evidence="10" type="ORF">TRIADDRAFT_57604</name>
</gene>
<dbReference type="InParanoid" id="B3RZX0"/>
<organism evidence="10 11">
    <name type="scientific">Trichoplax adhaerens</name>
    <name type="common">Trichoplax reptans</name>
    <dbReference type="NCBI Taxonomy" id="10228"/>
    <lineage>
        <taxon>Eukaryota</taxon>
        <taxon>Metazoa</taxon>
        <taxon>Placozoa</taxon>
        <taxon>Uniplacotomia</taxon>
        <taxon>Trichoplacea</taxon>
        <taxon>Trichoplacidae</taxon>
        <taxon>Trichoplax</taxon>
    </lineage>
</organism>
<keyword evidence="4" id="KW-0970">Cilium biogenesis/degradation</keyword>
<evidence type="ECO:0000313" key="10">
    <source>
        <dbReference type="EMBL" id="EDV24286.1"/>
    </source>
</evidence>
<dbReference type="AlphaFoldDB" id="B3RZX0"/>
<dbReference type="EMBL" id="DS985246">
    <property type="protein sequence ID" value="EDV24286.1"/>
    <property type="molecule type" value="Genomic_DNA"/>
</dbReference>
<keyword evidence="11" id="KW-1185">Reference proteome</keyword>
<dbReference type="InterPro" id="IPR056327">
    <property type="entry name" value="ARMC9_CTLH-like_dom"/>
</dbReference>
<keyword evidence="6" id="KW-0175">Coiled coil</keyword>
<evidence type="ECO:0000256" key="3">
    <source>
        <dbReference type="ARBA" id="ARBA00021146"/>
    </source>
</evidence>
<dbReference type="HOGENOM" id="CLU_007962_1_0_1"/>
<evidence type="ECO:0000256" key="4">
    <source>
        <dbReference type="ARBA" id="ARBA00022794"/>
    </source>
</evidence>
<reference evidence="10 11" key="1">
    <citation type="journal article" date="2008" name="Nature">
        <title>The Trichoplax genome and the nature of placozoans.</title>
        <authorList>
            <person name="Srivastava M."/>
            <person name="Begovic E."/>
            <person name="Chapman J."/>
            <person name="Putnam N.H."/>
            <person name="Hellsten U."/>
            <person name="Kawashima T."/>
            <person name="Kuo A."/>
            <person name="Mitros T."/>
            <person name="Salamov A."/>
            <person name="Carpenter M.L."/>
            <person name="Signorovitch A.Y."/>
            <person name="Moreno M.A."/>
            <person name="Kamm K."/>
            <person name="Grimwood J."/>
            <person name="Schmutz J."/>
            <person name="Shapiro H."/>
            <person name="Grigoriev I.V."/>
            <person name="Buss L.W."/>
            <person name="Schierwater B."/>
            <person name="Dellaporta S.L."/>
            <person name="Rokhsar D.S."/>
        </authorList>
    </citation>
    <scope>NUCLEOTIDE SEQUENCE [LARGE SCALE GENOMIC DNA]</scope>
    <source>
        <strain evidence="10 11">Grell-BS-1999</strain>
    </source>
</reference>
<feature type="domain" description="ARMC9 CTLH-like" evidence="9">
    <location>
        <begin position="62"/>
        <end position="172"/>
    </location>
</feature>
<dbReference type="Proteomes" id="UP000009022">
    <property type="component" value="Unassembled WGS sequence"/>
</dbReference>
<feature type="region of interest" description="Disordered" evidence="7">
    <location>
        <begin position="458"/>
        <end position="499"/>
    </location>
</feature>
<dbReference type="KEGG" id="tad:TRIADDRAFT_57604"/>
<feature type="domain" description="LisH" evidence="8">
    <location>
        <begin position="375"/>
        <end position="458"/>
    </location>
</feature>
<dbReference type="InterPro" id="IPR016024">
    <property type="entry name" value="ARM-type_fold"/>
</dbReference>
<dbReference type="InterPro" id="IPR040369">
    <property type="entry name" value="ARMC9"/>
</dbReference>
<dbReference type="SUPFAM" id="SSF48371">
    <property type="entry name" value="ARM repeat"/>
    <property type="match status" value="1"/>
</dbReference>
<dbReference type="PROSITE" id="PS50896">
    <property type="entry name" value="LISH"/>
    <property type="match status" value="1"/>
</dbReference>
<evidence type="ECO:0000256" key="5">
    <source>
        <dbReference type="ARBA" id="ARBA00023273"/>
    </source>
</evidence>
<dbReference type="GO" id="GO:0036064">
    <property type="term" value="C:ciliary basal body"/>
    <property type="evidence" value="ECO:0000318"/>
    <property type="project" value="GO_Central"/>
</dbReference>
<dbReference type="Pfam" id="PF23138">
    <property type="entry name" value="CTLH_Armc9"/>
    <property type="match status" value="1"/>
</dbReference>
<evidence type="ECO:0000259" key="9">
    <source>
        <dbReference type="Pfam" id="PF23138"/>
    </source>
</evidence>
<dbReference type="Pfam" id="PF21050">
    <property type="entry name" value="ARMC9_ARM"/>
    <property type="match status" value="1"/>
</dbReference>
<evidence type="ECO:0000256" key="1">
    <source>
        <dbReference type="ARBA" id="ARBA00004114"/>
    </source>
</evidence>